<dbReference type="AlphaFoldDB" id="A0A850HAC2"/>
<name>A0A850HAC2_9SPHN</name>
<evidence type="ECO:0000313" key="2">
    <source>
        <dbReference type="EMBL" id="NVE93911.1"/>
    </source>
</evidence>
<evidence type="ECO:0000256" key="1">
    <source>
        <dbReference type="SAM" id="MobiDB-lite"/>
    </source>
</evidence>
<dbReference type="Proteomes" id="UP000546031">
    <property type="component" value="Unassembled WGS sequence"/>
</dbReference>
<keyword evidence="3" id="KW-1185">Reference proteome</keyword>
<comment type="caution">
    <text evidence="2">The sequence shown here is derived from an EMBL/GenBank/DDBJ whole genome shotgun (WGS) entry which is preliminary data.</text>
</comment>
<organism evidence="2 3">
    <name type="scientific">Altererythrobacter lutimaris</name>
    <dbReference type="NCBI Taxonomy" id="2743979"/>
    <lineage>
        <taxon>Bacteria</taxon>
        <taxon>Pseudomonadati</taxon>
        <taxon>Pseudomonadota</taxon>
        <taxon>Alphaproteobacteria</taxon>
        <taxon>Sphingomonadales</taxon>
        <taxon>Erythrobacteraceae</taxon>
        <taxon>Altererythrobacter</taxon>
    </lineage>
</organism>
<dbReference type="InterPro" id="IPR036895">
    <property type="entry name" value="Uracil-DNA_glycosylase-like_sf"/>
</dbReference>
<evidence type="ECO:0008006" key="4">
    <source>
        <dbReference type="Google" id="ProtNLM"/>
    </source>
</evidence>
<evidence type="ECO:0000313" key="3">
    <source>
        <dbReference type="Proteomes" id="UP000546031"/>
    </source>
</evidence>
<proteinExistence type="predicted"/>
<accession>A0A850HAC2</accession>
<dbReference type="SUPFAM" id="SSF52141">
    <property type="entry name" value="Uracil-DNA glycosylase-like"/>
    <property type="match status" value="1"/>
</dbReference>
<dbReference type="Gene3D" id="3.40.470.10">
    <property type="entry name" value="Uracil-DNA glycosylase-like domain"/>
    <property type="match status" value="1"/>
</dbReference>
<protein>
    <recommendedName>
        <fullName evidence="4">Uracil-DNA glycosylase-like domain-containing protein</fullName>
    </recommendedName>
</protein>
<dbReference type="EMBL" id="JABWTA010000001">
    <property type="protein sequence ID" value="NVE93911.1"/>
    <property type="molecule type" value="Genomic_DNA"/>
</dbReference>
<reference evidence="2 3" key="1">
    <citation type="submission" date="2020-06" db="EMBL/GenBank/DDBJ databases">
        <title>Altererythrobacter lutimaris sp. nov., a marine bacterium isolated from a tidal flat.</title>
        <authorList>
            <person name="Kim D."/>
            <person name="Yoo Y."/>
            <person name="Kim J.-J."/>
        </authorList>
    </citation>
    <scope>NUCLEOTIDE SEQUENCE [LARGE SCALE GENOMIC DNA]</scope>
    <source>
        <strain evidence="2 3">JGD-16</strain>
    </source>
</reference>
<feature type="region of interest" description="Disordered" evidence="1">
    <location>
        <begin position="32"/>
        <end position="75"/>
    </location>
</feature>
<sequence length="252" mass="26855">MSAHQPSLQDEISAALEWWQLAGVDADFSDNATDWLAEPEPVAKPEATTPANKPSLAAEPPKPTPQEIPDLLGETPPADLAAFHEFWLQEPKLTPAGNAPRIAPRGVVGAKLMVLVATPETGDSQSLLSGAQGRLLAKIIAALGFAEDEVYLASCVPQALPLADGQELLSAGFGKVLAHHISLAAPEKLLVFGTNVLPLLQHDAAQQPESVHEYTANGSSVPLLVTEGLDALANMPRLKARFWRRWLANLAR</sequence>
<gene>
    <name evidence="2" type="ORF">HUO12_03260</name>
</gene>
<dbReference type="RefSeq" id="WP_176272241.1">
    <property type="nucleotide sequence ID" value="NZ_JABWTA010000001.1"/>
</dbReference>